<accession>A0ABW0RCI1</accession>
<evidence type="ECO:0000313" key="1">
    <source>
        <dbReference type="EMBL" id="MFC5542464.1"/>
    </source>
</evidence>
<dbReference type="SUPFAM" id="SSF47789">
    <property type="entry name" value="C-terminal domain of RNA polymerase alpha subunit"/>
    <property type="match status" value="1"/>
</dbReference>
<proteinExistence type="predicted"/>
<dbReference type="Proteomes" id="UP001595978">
    <property type="component" value="Unassembled WGS sequence"/>
</dbReference>
<keyword evidence="2" id="KW-1185">Reference proteome</keyword>
<organism evidence="1 2">
    <name type="scientific">Ureibacillus suwonensis</name>
    <dbReference type="NCBI Taxonomy" id="313007"/>
    <lineage>
        <taxon>Bacteria</taxon>
        <taxon>Bacillati</taxon>
        <taxon>Bacillota</taxon>
        <taxon>Bacilli</taxon>
        <taxon>Bacillales</taxon>
        <taxon>Caryophanaceae</taxon>
        <taxon>Ureibacillus</taxon>
    </lineage>
</organism>
<comment type="caution">
    <text evidence="1">The sequence shown here is derived from an EMBL/GenBank/DDBJ whole genome shotgun (WGS) entry which is preliminary data.</text>
</comment>
<name>A0ABW0RCI1_9BACL</name>
<sequence>MKQERNDGMKPSEKTLRICEKGHRFYKSSDCNSCPVCEAERKPKEGFLASLSAPARRALEGKGITSVEELSDYTEKEIMSLHGVGKTALVRMKEALDEAGLRFKEE</sequence>
<evidence type="ECO:0000313" key="2">
    <source>
        <dbReference type="Proteomes" id="UP001595978"/>
    </source>
</evidence>
<dbReference type="Gene3D" id="1.10.150.20">
    <property type="entry name" value="5' to 3' exonuclease, C-terminal subdomain"/>
    <property type="match status" value="1"/>
</dbReference>
<protein>
    <submittedName>
        <fullName evidence="1">RNA polymerase alpha subunit C-terminal domain-containing protein</fullName>
    </submittedName>
</protein>
<dbReference type="NCBIfam" id="NF005841">
    <property type="entry name" value="PRK07758.1"/>
    <property type="match status" value="1"/>
</dbReference>
<dbReference type="RefSeq" id="WP_390309882.1">
    <property type="nucleotide sequence ID" value="NZ_JBHSNQ010000162.1"/>
</dbReference>
<dbReference type="EMBL" id="JBHSNQ010000162">
    <property type="protein sequence ID" value="MFC5542464.1"/>
    <property type="molecule type" value="Genomic_DNA"/>
</dbReference>
<gene>
    <name evidence="1" type="ORF">ACFPOH_12190</name>
</gene>
<reference evidence="2" key="1">
    <citation type="journal article" date="2019" name="Int. J. Syst. Evol. Microbiol.">
        <title>The Global Catalogue of Microorganisms (GCM) 10K type strain sequencing project: providing services to taxonomists for standard genome sequencing and annotation.</title>
        <authorList>
            <consortium name="The Broad Institute Genomics Platform"/>
            <consortium name="The Broad Institute Genome Sequencing Center for Infectious Disease"/>
            <person name="Wu L."/>
            <person name="Ma J."/>
        </authorList>
    </citation>
    <scope>NUCLEOTIDE SEQUENCE [LARGE SCALE GENOMIC DNA]</scope>
    <source>
        <strain evidence="2">CCUG 56331</strain>
    </source>
</reference>